<evidence type="ECO:0000256" key="3">
    <source>
        <dbReference type="ARBA" id="ARBA00012321"/>
    </source>
</evidence>
<name>A0A7S2E993_9STRA</name>
<evidence type="ECO:0000256" key="1">
    <source>
        <dbReference type="ARBA" id="ARBA00004861"/>
    </source>
</evidence>
<dbReference type="InterPro" id="IPR011060">
    <property type="entry name" value="RibuloseP-bd_barrel"/>
</dbReference>
<dbReference type="GO" id="GO:0006207">
    <property type="term" value="P:'de novo' pyrimidine nucleobase biosynthetic process"/>
    <property type="evidence" value="ECO:0007669"/>
    <property type="project" value="InterPro"/>
</dbReference>
<dbReference type="Gene3D" id="3.20.20.70">
    <property type="entry name" value="Aldolase class I"/>
    <property type="match status" value="1"/>
</dbReference>
<dbReference type="SUPFAM" id="SSF53271">
    <property type="entry name" value="PRTase-like"/>
    <property type="match status" value="1"/>
</dbReference>
<dbReference type="GO" id="GO:0044205">
    <property type="term" value="P:'de novo' UMP biosynthetic process"/>
    <property type="evidence" value="ECO:0007669"/>
    <property type="project" value="UniProtKB-UniPathway"/>
</dbReference>
<dbReference type="GO" id="GO:0004590">
    <property type="term" value="F:orotidine-5'-phosphate decarboxylase activity"/>
    <property type="evidence" value="ECO:0007669"/>
    <property type="project" value="UniProtKB-EC"/>
</dbReference>
<evidence type="ECO:0000256" key="6">
    <source>
        <dbReference type="ARBA" id="ARBA00022975"/>
    </source>
</evidence>
<comment type="pathway">
    <text evidence="1">Pyrimidine metabolism; UMP biosynthesis via de novo pathway; UMP from orotate: step 2/2.</text>
</comment>
<protein>
    <recommendedName>
        <fullName evidence="4">Orotidine 5'-phosphate decarboxylase</fullName>
        <ecNumber evidence="3">4.1.1.23</ecNumber>
    </recommendedName>
    <alternativeName>
        <fullName evidence="8">OMP decarboxylase</fullName>
    </alternativeName>
</protein>
<dbReference type="CDD" id="cd04725">
    <property type="entry name" value="OMP_decarboxylase_like"/>
    <property type="match status" value="1"/>
</dbReference>
<evidence type="ECO:0000256" key="7">
    <source>
        <dbReference type="ARBA" id="ARBA00023239"/>
    </source>
</evidence>
<dbReference type="PANTHER" id="PTHR43375">
    <property type="entry name" value="OROTIDINE 5'-PHOSPHATE DECARBOXYLASE"/>
    <property type="match status" value="1"/>
</dbReference>
<dbReference type="AlphaFoldDB" id="A0A7S2E993"/>
<evidence type="ECO:0000256" key="2">
    <source>
        <dbReference type="ARBA" id="ARBA00008847"/>
    </source>
</evidence>
<evidence type="ECO:0000256" key="8">
    <source>
        <dbReference type="ARBA" id="ARBA00033428"/>
    </source>
</evidence>
<evidence type="ECO:0000256" key="4">
    <source>
        <dbReference type="ARBA" id="ARBA00021923"/>
    </source>
</evidence>
<feature type="domain" description="Orotidine 5'-phosphate decarboxylase" evidence="10">
    <location>
        <begin position="21"/>
        <end position="281"/>
    </location>
</feature>
<dbReference type="EC" id="4.1.1.23" evidence="3"/>
<keyword evidence="5" id="KW-0210">Decarboxylase</keyword>
<evidence type="ECO:0000313" key="11">
    <source>
        <dbReference type="EMBL" id="CAD9322364.1"/>
    </source>
</evidence>
<dbReference type="UniPathway" id="UPA00070">
    <property type="reaction ID" value="UER00120"/>
</dbReference>
<dbReference type="InterPro" id="IPR001754">
    <property type="entry name" value="OMPdeCOase_dom"/>
</dbReference>
<accession>A0A7S2E993</accession>
<dbReference type="EMBL" id="HBGN01010932">
    <property type="protein sequence ID" value="CAD9322364.1"/>
    <property type="molecule type" value="Transcribed_RNA"/>
</dbReference>
<dbReference type="InterPro" id="IPR029057">
    <property type="entry name" value="PRTase-like"/>
</dbReference>
<organism evidence="11">
    <name type="scientific">Ditylum brightwellii</name>
    <dbReference type="NCBI Taxonomy" id="49249"/>
    <lineage>
        <taxon>Eukaryota</taxon>
        <taxon>Sar</taxon>
        <taxon>Stramenopiles</taxon>
        <taxon>Ochrophyta</taxon>
        <taxon>Bacillariophyta</taxon>
        <taxon>Mediophyceae</taxon>
        <taxon>Lithodesmiophycidae</taxon>
        <taxon>Lithodesmiales</taxon>
        <taxon>Lithodesmiaceae</taxon>
        <taxon>Ditylum</taxon>
    </lineage>
</organism>
<dbReference type="InterPro" id="IPR018089">
    <property type="entry name" value="OMPdecase_AS"/>
</dbReference>
<dbReference type="InterPro" id="IPR011995">
    <property type="entry name" value="OMPdecase_type-2"/>
</dbReference>
<proteinExistence type="inferred from homology"/>
<keyword evidence="6" id="KW-0665">Pyrimidine biosynthesis</keyword>
<dbReference type="Pfam" id="PF00215">
    <property type="entry name" value="OMPdecase"/>
    <property type="match status" value="1"/>
</dbReference>
<evidence type="ECO:0000256" key="9">
    <source>
        <dbReference type="ARBA" id="ARBA00049157"/>
    </source>
</evidence>
<comment type="similarity">
    <text evidence="2">Belongs to the OMP decarboxylase family. Type 2 subfamily.</text>
</comment>
<reference evidence="11" key="1">
    <citation type="submission" date="2021-01" db="EMBL/GenBank/DDBJ databases">
        <authorList>
            <person name="Corre E."/>
            <person name="Pelletier E."/>
            <person name="Niang G."/>
            <person name="Scheremetjew M."/>
            <person name="Finn R."/>
            <person name="Kale V."/>
            <person name="Holt S."/>
            <person name="Cochrane G."/>
            <person name="Meng A."/>
            <person name="Brown T."/>
            <person name="Cohen L."/>
        </authorList>
    </citation>
    <scope>NUCLEOTIDE SEQUENCE</scope>
    <source>
        <strain evidence="11">Pop2</strain>
    </source>
</reference>
<dbReference type="SMART" id="SM00934">
    <property type="entry name" value="OMPdecase"/>
    <property type="match status" value="1"/>
</dbReference>
<keyword evidence="7" id="KW-0456">Lyase</keyword>
<gene>
    <name evidence="11" type="ORF">DBRI1063_LOCUS6988</name>
</gene>
<dbReference type="PANTHER" id="PTHR43375:SF1">
    <property type="entry name" value="OROTIDINE 5'-PHOSPHATE DECARBOXYLASE"/>
    <property type="match status" value="1"/>
</dbReference>
<sequence>MSEQSNFFSKLEERVKSINSHLCVGLDPHLKELFPECDDYSKLSEEERCDAAFTFCKTIIDATVPHAAAYKPNAAFFEALGVNLGVSTLYRVIKSIPPEIPVLLDVKRGDIGSTASAYAEACYDHLGAHGVTLSPLMGWDSVKPFVTGKYSNKGAFLLCKTSNPGSNDILALDLDQPRQAVFEKIAQLTNAWSSQCSGEECSSSPPHLGLVVGSTDPIALSRARKAAGPKVWILAPGVGAQGGDLDAACRAGLNDDGTCMLIPVSRGISRADDKNAKAAELKDGINAAREAVMSSNTAGEGEENAIEDIAPYQKEFLDFSLSEGVLKFGSFVLKSGRTSPYFFNAGLFASGGALFKLGRAYAASIMADKTL</sequence>
<dbReference type="Gene3D" id="3.40.50.2020">
    <property type="match status" value="1"/>
</dbReference>
<evidence type="ECO:0000259" key="10">
    <source>
        <dbReference type="SMART" id="SM00934"/>
    </source>
</evidence>
<dbReference type="SUPFAM" id="SSF51366">
    <property type="entry name" value="Ribulose-phoshate binding barrel"/>
    <property type="match status" value="1"/>
</dbReference>
<dbReference type="InterPro" id="IPR013785">
    <property type="entry name" value="Aldolase_TIM"/>
</dbReference>
<dbReference type="NCBIfam" id="TIGR02127">
    <property type="entry name" value="pyrF_sub2"/>
    <property type="match status" value="1"/>
</dbReference>
<dbReference type="PROSITE" id="PS00156">
    <property type="entry name" value="OMPDECASE"/>
    <property type="match status" value="1"/>
</dbReference>
<comment type="catalytic activity">
    <reaction evidence="9">
        <text>orotidine 5'-phosphate + H(+) = UMP + CO2</text>
        <dbReference type="Rhea" id="RHEA:11596"/>
        <dbReference type="ChEBI" id="CHEBI:15378"/>
        <dbReference type="ChEBI" id="CHEBI:16526"/>
        <dbReference type="ChEBI" id="CHEBI:57538"/>
        <dbReference type="ChEBI" id="CHEBI:57865"/>
        <dbReference type="EC" id="4.1.1.23"/>
    </reaction>
</comment>
<evidence type="ECO:0000256" key="5">
    <source>
        <dbReference type="ARBA" id="ARBA00022793"/>
    </source>
</evidence>